<dbReference type="PROSITE" id="PS50995">
    <property type="entry name" value="HTH_MARR_2"/>
    <property type="match status" value="1"/>
</dbReference>
<protein>
    <submittedName>
        <fullName evidence="2">MarR family transcriptional regulator</fullName>
    </submittedName>
</protein>
<dbReference type="CDD" id="cd00090">
    <property type="entry name" value="HTH_ARSR"/>
    <property type="match status" value="1"/>
</dbReference>
<dbReference type="Proteomes" id="UP001499854">
    <property type="component" value="Unassembled WGS sequence"/>
</dbReference>
<sequence length="146" mass="15428">MTSLTGGDVAEAIGLLIQRSTRTGLYAALVADIAEGLDENAYPVLSGLARTGPCNAADLAAVVGIDRSGVSRHASRLEAAGLLRRQPDPADRRAVLLVLTEAGVAAVAEMRRRFAERIEACLATWPPGEAEAFARGLRRFVEEGPF</sequence>
<organism evidence="2 3">
    <name type="scientific">Catenulispora subtropica</name>
    <dbReference type="NCBI Taxonomy" id="450798"/>
    <lineage>
        <taxon>Bacteria</taxon>
        <taxon>Bacillati</taxon>
        <taxon>Actinomycetota</taxon>
        <taxon>Actinomycetes</taxon>
        <taxon>Catenulisporales</taxon>
        <taxon>Catenulisporaceae</taxon>
        <taxon>Catenulispora</taxon>
    </lineage>
</organism>
<dbReference type="RefSeq" id="WP_344658375.1">
    <property type="nucleotide sequence ID" value="NZ_BAAAQM010000020.1"/>
</dbReference>
<dbReference type="PANTHER" id="PTHR33164">
    <property type="entry name" value="TRANSCRIPTIONAL REGULATOR, MARR FAMILY"/>
    <property type="match status" value="1"/>
</dbReference>
<gene>
    <name evidence="2" type="ORF">GCM10009838_37950</name>
</gene>
<evidence type="ECO:0000313" key="3">
    <source>
        <dbReference type="Proteomes" id="UP001499854"/>
    </source>
</evidence>
<keyword evidence="3" id="KW-1185">Reference proteome</keyword>
<dbReference type="InterPro" id="IPR039422">
    <property type="entry name" value="MarR/SlyA-like"/>
</dbReference>
<dbReference type="InterPro" id="IPR036388">
    <property type="entry name" value="WH-like_DNA-bd_sf"/>
</dbReference>
<name>A0ABP5D6R8_9ACTN</name>
<proteinExistence type="predicted"/>
<dbReference type="SUPFAM" id="SSF46785">
    <property type="entry name" value="Winged helix' DNA-binding domain"/>
    <property type="match status" value="1"/>
</dbReference>
<feature type="domain" description="HTH marR-type" evidence="1">
    <location>
        <begin position="10"/>
        <end position="142"/>
    </location>
</feature>
<evidence type="ECO:0000313" key="2">
    <source>
        <dbReference type="EMBL" id="GAA1974373.1"/>
    </source>
</evidence>
<comment type="caution">
    <text evidence="2">The sequence shown here is derived from an EMBL/GenBank/DDBJ whole genome shotgun (WGS) entry which is preliminary data.</text>
</comment>
<dbReference type="PRINTS" id="PR00598">
    <property type="entry name" value="HTHMARR"/>
</dbReference>
<dbReference type="Pfam" id="PF12802">
    <property type="entry name" value="MarR_2"/>
    <property type="match status" value="1"/>
</dbReference>
<reference evidence="3" key="1">
    <citation type="journal article" date="2019" name="Int. J. Syst. Evol. Microbiol.">
        <title>The Global Catalogue of Microorganisms (GCM) 10K type strain sequencing project: providing services to taxonomists for standard genome sequencing and annotation.</title>
        <authorList>
            <consortium name="The Broad Institute Genomics Platform"/>
            <consortium name="The Broad Institute Genome Sequencing Center for Infectious Disease"/>
            <person name="Wu L."/>
            <person name="Ma J."/>
        </authorList>
    </citation>
    <scope>NUCLEOTIDE SEQUENCE [LARGE SCALE GENOMIC DNA]</scope>
    <source>
        <strain evidence="3">JCM 16013</strain>
    </source>
</reference>
<dbReference type="InterPro" id="IPR011991">
    <property type="entry name" value="ArsR-like_HTH"/>
</dbReference>
<dbReference type="InterPro" id="IPR036390">
    <property type="entry name" value="WH_DNA-bd_sf"/>
</dbReference>
<dbReference type="Gene3D" id="1.10.10.10">
    <property type="entry name" value="Winged helix-like DNA-binding domain superfamily/Winged helix DNA-binding domain"/>
    <property type="match status" value="1"/>
</dbReference>
<evidence type="ECO:0000259" key="1">
    <source>
        <dbReference type="PROSITE" id="PS50995"/>
    </source>
</evidence>
<dbReference type="EMBL" id="BAAAQM010000020">
    <property type="protein sequence ID" value="GAA1974373.1"/>
    <property type="molecule type" value="Genomic_DNA"/>
</dbReference>
<dbReference type="PANTHER" id="PTHR33164:SF57">
    <property type="entry name" value="MARR-FAMILY TRANSCRIPTIONAL REGULATOR"/>
    <property type="match status" value="1"/>
</dbReference>
<accession>A0ABP5D6R8</accession>
<dbReference type="SMART" id="SM00347">
    <property type="entry name" value="HTH_MARR"/>
    <property type="match status" value="1"/>
</dbReference>
<dbReference type="InterPro" id="IPR000835">
    <property type="entry name" value="HTH_MarR-typ"/>
</dbReference>